<feature type="domain" description="Histidine kinase/HSP90-like ATPase" evidence="10">
    <location>
        <begin position="307"/>
        <end position="398"/>
    </location>
</feature>
<evidence type="ECO:0000256" key="5">
    <source>
        <dbReference type="ARBA" id="ARBA00022741"/>
    </source>
</evidence>
<gene>
    <name evidence="11" type="ORF">Asera_21720</name>
</gene>
<dbReference type="CDD" id="cd16917">
    <property type="entry name" value="HATPase_UhpB-NarQ-NarX-like"/>
    <property type="match status" value="1"/>
</dbReference>
<dbReference type="InterPro" id="IPR050482">
    <property type="entry name" value="Sensor_HK_TwoCompSys"/>
</dbReference>
<evidence type="ECO:0000256" key="2">
    <source>
        <dbReference type="ARBA" id="ARBA00012438"/>
    </source>
</evidence>
<evidence type="ECO:0000313" key="11">
    <source>
        <dbReference type="EMBL" id="BCJ28064.1"/>
    </source>
</evidence>
<dbReference type="GO" id="GO:0016020">
    <property type="term" value="C:membrane"/>
    <property type="evidence" value="ECO:0007669"/>
    <property type="project" value="InterPro"/>
</dbReference>
<dbReference type="GO" id="GO:0046983">
    <property type="term" value="F:protein dimerization activity"/>
    <property type="evidence" value="ECO:0007669"/>
    <property type="project" value="InterPro"/>
</dbReference>
<proteinExistence type="predicted"/>
<keyword evidence="4" id="KW-0808">Transferase</keyword>
<keyword evidence="5" id="KW-0547">Nucleotide-binding</keyword>
<evidence type="ECO:0000256" key="9">
    <source>
        <dbReference type="SAM" id="MobiDB-lite"/>
    </source>
</evidence>
<protein>
    <recommendedName>
        <fullName evidence="2">histidine kinase</fullName>
        <ecNumber evidence="2">2.7.13.3</ecNumber>
    </recommendedName>
</protein>
<dbReference type="AlphaFoldDB" id="A0A810KY86"/>
<evidence type="ECO:0000256" key="8">
    <source>
        <dbReference type="ARBA" id="ARBA00023012"/>
    </source>
</evidence>
<dbReference type="SMART" id="SM00387">
    <property type="entry name" value="HATPase_c"/>
    <property type="match status" value="1"/>
</dbReference>
<dbReference type="EMBL" id="AP023354">
    <property type="protein sequence ID" value="BCJ28064.1"/>
    <property type="molecule type" value="Genomic_DNA"/>
</dbReference>
<dbReference type="GO" id="GO:0000155">
    <property type="term" value="F:phosphorelay sensor kinase activity"/>
    <property type="evidence" value="ECO:0007669"/>
    <property type="project" value="InterPro"/>
</dbReference>
<evidence type="ECO:0000259" key="10">
    <source>
        <dbReference type="SMART" id="SM00387"/>
    </source>
</evidence>
<dbReference type="InterPro" id="IPR011712">
    <property type="entry name" value="Sig_transdc_His_kin_sub3_dim/P"/>
</dbReference>
<evidence type="ECO:0000256" key="1">
    <source>
        <dbReference type="ARBA" id="ARBA00000085"/>
    </source>
</evidence>
<evidence type="ECO:0000256" key="3">
    <source>
        <dbReference type="ARBA" id="ARBA00022553"/>
    </source>
</evidence>
<dbReference type="Gene3D" id="1.20.5.1930">
    <property type="match status" value="1"/>
</dbReference>
<keyword evidence="12" id="KW-1185">Reference proteome</keyword>
<sequence length="401" mass="42206">MLDSAAALARRLRLPGGARGAASWDLGLAAVLAAASFVPQLAGNGLQFGQLAVRPADTWSVLLTLGQCLPLSVRRRWPLLCLVVVTGSFAAFQSLGYRTDFASAGLFVAVYSAGAHLGRSRRGVAAVATAGYVALSVTLHALRSPERLIDYGTFYLALVICWRAGSWMRARQAAEVERRRESAQQATAAERARIVREIHDVVTHHVTAIVVQADSAQYLVGSAPDRAVDSLSAISGTGRRALAELRHLLGVLEGPEGAAGPRPGVPAPSVEEAPASGRFRDLVERTRLAGQPAELFEDGDDAPIAGAAQHAAYRVVQEALTNAVKHAPGRRTVVRVRYGTEIRIDVTSAGPVIAERAFTPGRGLTGLRERVNLCGGELSAGARPGGGFVVSARIPSAGVRE</sequence>
<dbReference type="Pfam" id="PF23539">
    <property type="entry name" value="DUF7134"/>
    <property type="match status" value="1"/>
</dbReference>
<dbReference type="InterPro" id="IPR003594">
    <property type="entry name" value="HATPase_dom"/>
</dbReference>
<evidence type="ECO:0000256" key="7">
    <source>
        <dbReference type="ARBA" id="ARBA00022840"/>
    </source>
</evidence>
<dbReference type="SUPFAM" id="SSF55874">
    <property type="entry name" value="ATPase domain of HSP90 chaperone/DNA topoisomerase II/histidine kinase"/>
    <property type="match status" value="1"/>
</dbReference>
<reference evidence="11" key="1">
    <citation type="submission" date="2020-08" db="EMBL/GenBank/DDBJ databases">
        <title>Whole genome shotgun sequence of Actinocatenispora sera NBRC 101916.</title>
        <authorList>
            <person name="Komaki H."/>
            <person name="Tamura T."/>
        </authorList>
    </citation>
    <scope>NUCLEOTIDE SEQUENCE</scope>
    <source>
        <strain evidence="11">NBRC 101916</strain>
    </source>
</reference>
<dbReference type="PANTHER" id="PTHR24421:SF10">
    <property type="entry name" value="NITRATE_NITRITE SENSOR PROTEIN NARQ"/>
    <property type="match status" value="1"/>
</dbReference>
<organism evidence="11 12">
    <name type="scientific">Actinocatenispora sera</name>
    <dbReference type="NCBI Taxonomy" id="390989"/>
    <lineage>
        <taxon>Bacteria</taxon>
        <taxon>Bacillati</taxon>
        <taxon>Actinomycetota</taxon>
        <taxon>Actinomycetes</taxon>
        <taxon>Micromonosporales</taxon>
        <taxon>Micromonosporaceae</taxon>
        <taxon>Actinocatenispora</taxon>
    </lineage>
</organism>
<evidence type="ECO:0000256" key="4">
    <source>
        <dbReference type="ARBA" id="ARBA00022679"/>
    </source>
</evidence>
<dbReference type="PANTHER" id="PTHR24421">
    <property type="entry name" value="NITRATE/NITRITE SENSOR PROTEIN NARX-RELATED"/>
    <property type="match status" value="1"/>
</dbReference>
<keyword evidence="7" id="KW-0067">ATP-binding</keyword>
<dbReference type="Gene3D" id="3.30.565.10">
    <property type="entry name" value="Histidine kinase-like ATPase, C-terminal domain"/>
    <property type="match status" value="1"/>
</dbReference>
<name>A0A810KY86_9ACTN</name>
<accession>A0A810KY86</accession>
<dbReference type="InterPro" id="IPR055558">
    <property type="entry name" value="DUF7134"/>
</dbReference>
<dbReference type="Proteomes" id="UP000680750">
    <property type="component" value="Chromosome"/>
</dbReference>
<dbReference type="Pfam" id="PF02518">
    <property type="entry name" value="HATPase_c"/>
    <property type="match status" value="1"/>
</dbReference>
<dbReference type="InterPro" id="IPR036890">
    <property type="entry name" value="HATPase_C_sf"/>
</dbReference>
<dbReference type="OrthoDB" id="227596at2"/>
<keyword evidence="3" id="KW-0597">Phosphoprotein</keyword>
<comment type="catalytic activity">
    <reaction evidence="1">
        <text>ATP + protein L-histidine = ADP + protein N-phospho-L-histidine.</text>
        <dbReference type="EC" id="2.7.13.3"/>
    </reaction>
</comment>
<keyword evidence="8" id="KW-0902">Two-component regulatory system</keyword>
<evidence type="ECO:0000256" key="6">
    <source>
        <dbReference type="ARBA" id="ARBA00022777"/>
    </source>
</evidence>
<dbReference type="Pfam" id="PF07730">
    <property type="entry name" value="HisKA_3"/>
    <property type="match status" value="1"/>
</dbReference>
<evidence type="ECO:0000313" key="12">
    <source>
        <dbReference type="Proteomes" id="UP000680750"/>
    </source>
</evidence>
<dbReference type="GO" id="GO:0005524">
    <property type="term" value="F:ATP binding"/>
    <property type="evidence" value="ECO:0007669"/>
    <property type="project" value="UniProtKB-KW"/>
</dbReference>
<dbReference type="KEGG" id="aser:Asera_21720"/>
<dbReference type="EC" id="2.7.13.3" evidence="2"/>
<feature type="region of interest" description="Disordered" evidence="9">
    <location>
        <begin position="255"/>
        <end position="274"/>
    </location>
</feature>
<keyword evidence="6 11" id="KW-0418">Kinase</keyword>